<dbReference type="SMART" id="SM00324">
    <property type="entry name" value="RhoGAP"/>
    <property type="match status" value="1"/>
</dbReference>
<evidence type="ECO:0000313" key="5">
    <source>
        <dbReference type="Proteomes" id="UP000887226"/>
    </source>
</evidence>
<dbReference type="InterPro" id="IPR050729">
    <property type="entry name" value="Rho-GAP"/>
</dbReference>
<evidence type="ECO:0000256" key="1">
    <source>
        <dbReference type="ARBA" id="ARBA00022468"/>
    </source>
</evidence>
<feature type="domain" description="Rho-GAP" evidence="3">
    <location>
        <begin position="588"/>
        <end position="777"/>
    </location>
</feature>
<feature type="compositionally biased region" description="Low complexity" evidence="2">
    <location>
        <begin position="364"/>
        <end position="388"/>
    </location>
</feature>
<feature type="region of interest" description="Disordered" evidence="2">
    <location>
        <begin position="1"/>
        <end position="57"/>
    </location>
</feature>
<dbReference type="Gene3D" id="1.20.1270.60">
    <property type="entry name" value="Arfaptin homology (AH) domain/BAR domain"/>
    <property type="match status" value="1"/>
</dbReference>
<dbReference type="PANTHER" id="PTHR23176">
    <property type="entry name" value="RHO/RAC/CDC GTPASE-ACTIVATING PROTEIN"/>
    <property type="match status" value="1"/>
</dbReference>
<dbReference type="GO" id="GO:0005096">
    <property type="term" value="F:GTPase activator activity"/>
    <property type="evidence" value="ECO:0007669"/>
    <property type="project" value="UniProtKB-KW"/>
</dbReference>
<reference evidence="4" key="1">
    <citation type="journal article" date="2021" name="IMA Fungus">
        <title>Genomic characterization of three marine fungi, including Emericellopsis atlantica sp. nov. with signatures of a generalist lifestyle and marine biomass degradation.</title>
        <authorList>
            <person name="Hagestad O.C."/>
            <person name="Hou L."/>
            <person name="Andersen J.H."/>
            <person name="Hansen E.H."/>
            <person name="Altermark B."/>
            <person name="Li C."/>
            <person name="Kuhnert E."/>
            <person name="Cox R.J."/>
            <person name="Crous P.W."/>
            <person name="Spatafora J.W."/>
            <person name="Lail K."/>
            <person name="Amirebrahimi M."/>
            <person name="Lipzen A."/>
            <person name="Pangilinan J."/>
            <person name="Andreopoulos W."/>
            <person name="Hayes R.D."/>
            <person name="Ng V."/>
            <person name="Grigoriev I.V."/>
            <person name="Jackson S.A."/>
            <person name="Sutton T.D.S."/>
            <person name="Dobson A.D.W."/>
            <person name="Rama T."/>
        </authorList>
    </citation>
    <scope>NUCLEOTIDE SEQUENCE</scope>
    <source>
        <strain evidence="4">TRa3180A</strain>
    </source>
</reference>
<name>A0A9P7Z881_9HELO</name>
<dbReference type="Pfam" id="PF00620">
    <property type="entry name" value="RhoGAP"/>
    <property type="match status" value="1"/>
</dbReference>
<feature type="compositionally biased region" description="Low complexity" evidence="2">
    <location>
        <begin position="457"/>
        <end position="478"/>
    </location>
</feature>
<evidence type="ECO:0000256" key="2">
    <source>
        <dbReference type="SAM" id="MobiDB-lite"/>
    </source>
</evidence>
<dbReference type="FunFam" id="1.20.1270.60:FF:000063">
    <property type="entry name" value="Rho GTPase activator"/>
    <property type="match status" value="1"/>
</dbReference>
<feature type="compositionally biased region" description="Low complexity" evidence="2">
    <location>
        <begin position="407"/>
        <end position="421"/>
    </location>
</feature>
<dbReference type="GO" id="GO:0007165">
    <property type="term" value="P:signal transduction"/>
    <property type="evidence" value="ECO:0007669"/>
    <property type="project" value="InterPro"/>
</dbReference>
<dbReference type="InterPro" id="IPR008936">
    <property type="entry name" value="Rho_GTPase_activation_prot"/>
</dbReference>
<dbReference type="Pfam" id="PF00611">
    <property type="entry name" value="FCH"/>
    <property type="match status" value="1"/>
</dbReference>
<evidence type="ECO:0000259" key="3">
    <source>
        <dbReference type="PROSITE" id="PS50238"/>
    </source>
</evidence>
<accession>A0A9P7Z881</accession>
<dbReference type="AlphaFoldDB" id="A0A9P7Z881"/>
<feature type="compositionally biased region" description="Polar residues" evidence="2">
    <location>
        <begin position="536"/>
        <end position="553"/>
    </location>
</feature>
<dbReference type="Gene3D" id="1.10.555.10">
    <property type="entry name" value="Rho GTPase activation protein"/>
    <property type="match status" value="1"/>
</dbReference>
<keyword evidence="5" id="KW-1185">Reference proteome</keyword>
<dbReference type="SUPFAM" id="SSF48350">
    <property type="entry name" value="GTPase activation domain, GAP"/>
    <property type="match status" value="1"/>
</dbReference>
<dbReference type="InterPro" id="IPR027267">
    <property type="entry name" value="AH/BAR_dom_sf"/>
</dbReference>
<dbReference type="OrthoDB" id="437889at2759"/>
<evidence type="ECO:0000313" key="4">
    <source>
        <dbReference type="EMBL" id="KAG9247403.1"/>
    </source>
</evidence>
<gene>
    <name evidence="4" type="ORF">BJ878DRAFT_556259</name>
</gene>
<feature type="region of interest" description="Disordered" evidence="2">
    <location>
        <begin position="358"/>
        <end position="569"/>
    </location>
</feature>
<dbReference type="PANTHER" id="PTHR23176:SF136">
    <property type="entry name" value="RHO GTPASE ACTIVATOR (RGD1)"/>
    <property type="match status" value="1"/>
</dbReference>
<dbReference type="EMBL" id="MU253773">
    <property type="protein sequence ID" value="KAG9247403.1"/>
    <property type="molecule type" value="Genomic_DNA"/>
</dbReference>
<dbReference type="InterPro" id="IPR000198">
    <property type="entry name" value="RhoGAP_dom"/>
</dbReference>
<dbReference type="InterPro" id="IPR001060">
    <property type="entry name" value="FCH_dom"/>
</dbReference>
<dbReference type="SMART" id="SM00055">
    <property type="entry name" value="FCH"/>
    <property type="match status" value="1"/>
</dbReference>
<feature type="compositionally biased region" description="Polar residues" evidence="2">
    <location>
        <begin position="495"/>
        <end position="510"/>
    </location>
</feature>
<feature type="compositionally biased region" description="Polar residues" evidence="2">
    <location>
        <begin position="422"/>
        <end position="442"/>
    </location>
</feature>
<dbReference type="SUPFAM" id="SSF103657">
    <property type="entry name" value="BAR/IMD domain-like"/>
    <property type="match status" value="1"/>
</dbReference>
<dbReference type="GO" id="GO:0005938">
    <property type="term" value="C:cell cortex"/>
    <property type="evidence" value="ECO:0007669"/>
    <property type="project" value="UniProtKB-ARBA"/>
</dbReference>
<proteinExistence type="predicted"/>
<comment type="caution">
    <text evidence="4">The sequence shown here is derived from an EMBL/GenBank/DDBJ whole genome shotgun (WGS) entry which is preliminary data.</text>
</comment>
<keyword evidence="1" id="KW-0343">GTPase activation</keyword>
<dbReference type="Proteomes" id="UP000887226">
    <property type="component" value="Unassembled WGS sequence"/>
</dbReference>
<feature type="compositionally biased region" description="Polar residues" evidence="2">
    <location>
        <begin position="393"/>
        <end position="406"/>
    </location>
</feature>
<organism evidence="4 5">
    <name type="scientific">Calycina marina</name>
    <dbReference type="NCBI Taxonomy" id="1763456"/>
    <lineage>
        <taxon>Eukaryota</taxon>
        <taxon>Fungi</taxon>
        <taxon>Dikarya</taxon>
        <taxon>Ascomycota</taxon>
        <taxon>Pezizomycotina</taxon>
        <taxon>Leotiomycetes</taxon>
        <taxon>Helotiales</taxon>
        <taxon>Pezizellaceae</taxon>
        <taxon>Calycina</taxon>
    </lineage>
</organism>
<sequence length="780" mass="85009">MEVAGPDTDRMMSEPLKLPDQQQERKGSMSLGAPATGDGVSPINGDSTATGTAPIDPNADKVAFVANSEIGISTCLNRLKQSIASGKEFASMLNKRARVEEEHCTGLKRLCRTASDSIRKPEHRHGSFLQALEEMLMIHERMADNGQQFAISLQQMHNDLMEVALSCEMTRKHWKANGLAAELRVGEAETAMRKSKNKYDAYAEDYDRARTGDRQQGKKFGLKGPKSAAQHEEDLLKKVQAADADYAAKVQNAQSLRAELLSNLRPEATRGLQDAIRECDAATTLQMQKFAAFNEKLLLSNGLNISPMPNGQGGPTRSLRQVVSSIDNEQDFSNFMISHQGKVPARQAEIKYERNAVLNPSHTSAAPPSQYPPDSYSSRQGPPQQQQSFGALPSQQSFGGPAKSQSPYGTNTQQQQYGTPPSQTLGSPTGLPTQQSQMSQPYDSAPPPMQPHQRTFSQGQGPSHQPQPSQQQNNPQSSASRGGPPQQQPQHDVYNPNSVSSAGSNTYNTLSTGSGGVGYNGGSMSSAGPPQLGSLPFQTTSTPQPRDQASLDTPTRHSDTARPYAPSSAVSGVAGANHLPPLKPVFGLNLEQLFERDGSAVPMIVYQCIQAVDLFGLEMEGIYRINGTQSQVTKLRALFDHDSSKVDFRNPESFYHDVNSVAGLLKRFFHELPDPLLTHENYDAFIDAARNDDDTVRRDSLHAIINGLPDPNYATLRAITLHLNRVAEQSHSNRMGIGNLSIVFGPTLMGDKSADLQSSAWQVRVVETILNNCYQIFDDD</sequence>
<dbReference type="PROSITE" id="PS50238">
    <property type="entry name" value="RHOGAP"/>
    <property type="match status" value="1"/>
</dbReference>
<protein>
    <recommendedName>
        <fullName evidence="3">Rho-GAP domain-containing protein</fullName>
    </recommendedName>
</protein>
<dbReference type="CDD" id="cd07652">
    <property type="entry name" value="F-BAR_Rgd1"/>
    <property type="match status" value="1"/>
</dbReference>